<dbReference type="RefSeq" id="XP_030849998.1">
    <property type="nucleotide sequence ID" value="XM_030994138.1"/>
</dbReference>
<feature type="repeat" description="ANK" evidence="7">
    <location>
        <begin position="237"/>
        <end position="269"/>
    </location>
</feature>
<dbReference type="EnsemblMetazoa" id="XM_030994138">
    <property type="protein sequence ID" value="XP_030849998"/>
    <property type="gene ID" value="LOC100893074"/>
</dbReference>
<keyword evidence="5" id="KW-0406">Ion transport</keyword>
<dbReference type="SUPFAM" id="SSF48403">
    <property type="entry name" value="Ankyrin repeat"/>
    <property type="match status" value="2"/>
</dbReference>
<evidence type="ECO:0000256" key="7">
    <source>
        <dbReference type="PROSITE-ProRule" id="PRU00023"/>
    </source>
</evidence>
<dbReference type="PROSITE" id="PS50297">
    <property type="entry name" value="ANK_REP_REGION"/>
    <property type="match status" value="6"/>
</dbReference>
<feature type="transmembrane region" description="Helical" evidence="9">
    <location>
        <begin position="1121"/>
        <end position="1143"/>
    </location>
</feature>
<dbReference type="GO" id="GO:1902495">
    <property type="term" value="C:transmembrane transporter complex"/>
    <property type="evidence" value="ECO:0000318"/>
    <property type="project" value="GO_Central"/>
</dbReference>
<feature type="repeat" description="ANK" evidence="7">
    <location>
        <begin position="270"/>
        <end position="302"/>
    </location>
</feature>
<feature type="repeat" description="ANK" evidence="7">
    <location>
        <begin position="74"/>
        <end position="107"/>
    </location>
</feature>
<dbReference type="GO" id="GO:0034220">
    <property type="term" value="P:monoatomic ion transmembrane transport"/>
    <property type="evidence" value="ECO:0000318"/>
    <property type="project" value="GO_Central"/>
</dbReference>
<dbReference type="Pfam" id="PF12796">
    <property type="entry name" value="Ank_2"/>
    <property type="match status" value="4"/>
</dbReference>
<reference evidence="12" key="1">
    <citation type="submission" date="2015-02" db="EMBL/GenBank/DDBJ databases">
        <title>Genome sequencing for Strongylocentrotus purpuratus.</title>
        <authorList>
            <person name="Murali S."/>
            <person name="Liu Y."/>
            <person name="Vee V."/>
            <person name="English A."/>
            <person name="Wang M."/>
            <person name="Skinner E."/>
            <person name="Han Y."/>
            <person name="Muzny D.M."/>
            <person name="Worley K.C."/>
            <person name="Gibbs R.A."/>
        </authorList>
    </citation>
    <scope>NUCLEOTIDE SEQUENCE</scope>
</reference>
<dbReference type="InterPro" id="IPR000313">
    <property type="entry name" value="PWWP_dom"/>
</dbReference>
<evidence type="ECO:0000256" key="6">
    <source>
        <dbReference type="ARBA" id="ARBA00023303"/>
    </source>
</evidence>
<feature type="compositionally biased region" description="Basic residues" evidence="8">
    <location>
        <begin position="7"/>
        <end position="23"/>
    </location>
</feature>
<organism evidence="11 12">
    <name type="scientific">Strongylocentrotus purpuratus</name>
    <name type="common">Purple sea urchin</name>
    <dbReference type="NCBI Taxonomy" id="7668"/>
    <lineage>
        <taxon>Eukaryota</taxon>
        <taxon>Metazoa</taxon>
        <taxon>Echinodermata</taxon>
        <taxon>Eleutherozoa</taxon>
        <taxon>Echinozoa</taxon>
        <taxon>Echinoidea</taxon>
        <taxon>Euechinoidea</taxon>
        <taxon>Echinacea</taxon>
        <taxon>Camarodonta</taxon>
        <taxon>Echinidea</taxon>
        <taxon>Strongylocentrotidae</taxon>
        <taxon>Strongylocentrotus</taxon>
    </lineage>
</organism>
<evidence type="ECO:0000259" key="10">
    <source>
        <dbReference type="PROSITE" id="PS50812"/>
    </source>
</evidence>
<dbReference type="PANTHER" id="PTHR47143">
    <property type="entry name" value="TRANSIENT RECEPTOR POTENTIAL CATION CHANNEL PROTEIN PAINLESS"/>
    <property type="match status" value="1"/>
</dbReference>
<feature type="compositionally biased region" description="Basic and acidic residues" evidence="8">
    <location>
        <begin position="400"/>
        <end position="423"/>
    </location>
</feature>
<dbReference type="PROSITE" id="PS50088">
    <property type="entry name" value="ANK_REPEAT"/>
    <property type="match status" value="6"/>
</dbReference>
<evidence type="ECO:0000313" key="11">
    <source>
        <dbReference type="EnsemblMetazoa" id="XP_030849998"/>
    </source>
</evidence>
<dbReference type="OrthoDB" id="10258888at2759"/>
<keyword evidence="9" id="KW-1133">Transmembrane helix</keyword>
<feature type="transmembrane region" description="Helical" evidence="9">
    <location>
        <begin position="1050"/>
        <end position="1069"/>
    </location>
</feature>
<evidence type="ECO:0000256" key="3">
    <source>
        <dbReference type="ARBA" id="ARBA00022737"/>
    </source>
</evidence>
<keyword evidence="12" id="KW-1185">Reference proteome</keyword>
<evidence type="ECO:0000256" key="2">
    <source>
        <dbReference type="ARBA" id="ARBA00022606"/>
    </source>
</evidence>
<evidence type="ECO:0000256" key="5">
    <source>
        <dbReference type="ARBA" id="ARBA00023065"/>
    </source>
</evidence>
<dbReference type="InterPro" id="IPR036770">
    <property type="entry name" value="Ankyrin_rpt-contain_sf"/>
</dbReference>
<protein>
    <recommendedName>
        <fullName evidence="10">PWWP domain-containing protein</fullName>
    </recommendedName>
</protein>
<keyword evidence="3" id="KW-0677">Repeat</keyword>
<keyword evidence="9" id="KW-0472">Membrane</keyword>
<dbReference type="SMART" id="SM00248">
    <property type="entry name" value="ANK"/>
    <property type="match status" value="12"/>
</dbReference>
<feature type="compositionally biased region" description="Acidic residues" evidence="8">
    <location>
        <begin position="811"/>
        <end position="824"/>
    </location>
</feature>
<keyword evidence="2" id="KW-0716">Sensory transduction</keyword>
<feature type="transmembrane region" description="Helical" evidence="9">
    <location>
        <begin position="1019"/>
        <end position="1038"/>
    </location>
</feature>
<evidence type="ECO:0000256" key="4">
    <source>
        <dbReference type="ARBA" id="ARBA00023043"/>
    </source>
</evidence>
<dbReference type="InterPro" id="IPR052076">
    <property type="entry name" value="TRP_cation_channel"/>
</dbReference>
<dbReference type="PANTHER" id="PTHR47143:SF3">
    <property type="entry name" value="PWWP DOMAIN-CONTAINING PROTEIN"/>
    <property type="match status" value="1"/>
</dbReference>
<dbReference type="GeneID" id="100893074"/>
<feature type="domain" description="PWWP" evidence="10">
    <location>
        <begin position="943"/>
        <end position="1002"/>
    </location>
</feature>
<dbReference type="KEGG" id="spu:100893074"/>
<name>A0A7M7PEM3_STRPU</name>
<feature type="compositionally biased region" description="Low complexity" evidence="8">
    <location>
        <begin position="24"/>
        <end position="33"/>
    </location>
</feature>
<keyword evidence="1" id="KW-0813">Transport</keyword>
<evidence type="ECO:0000256" key="9">
    <source>
        <dbReference type="SAM" id="Phobius"/>
    </source>
</evidence>
<proteinExistence type="predicted"/>
<feature type="compositionally biased region" description="Basic and acidic residues" evidence="8">
    <location>
        <begin position="35"/>
        <end position="51"/>
    </location>
</feature>
<feature type="region of interest" description="Disordered" evidence="8">
    <location>
        <begin position="784"/>
        <end position="897"/>
    </location>
</feature>
<feature type="region of interest" description="Disordered" evidence="8">
    <location>
        <begin position="390"/>
        <end position="461"/>
    </location>
</feature>
<sequence length="1160" mass="130955">MSSSSAKAKKIISRIMPKRKSKSRSISSLASSSSEDDRPRKKKISLREKVQNAKPKLNPPFRKKRSDTNAKNSQGLTPLHVAVLDSNVDGVRDLLSRKDIDINVEDRRHRTPLIVACENNLTDIALKLIKNNADLTVWDENFDTPLHIAFRKGNRTIAERIVDRARAKGHLKELVTEPNWNWVAPIHEAVRVGHTDLVKKCLDEALKSENRDEAEKYDLDNGVNDDRDNVLDLRGENDDSLLHIASSNGHVDVVELLVERGAKIDSTNWDLRTPLHLACIGNHRAVVEHLVEKKANLEKTDVDDLTPLQVAANAESFDVIIALLERHYNNNKNQTPLAIKDNYDTATIISEGGKSSIGYVEGNDLDAIAEEENETAVDAEDDYRVDELNENENEGSVADVTDHTNDGDNKGDLEEIDETKSTKADSVGTNVEESLAGDFDEEGKVDPVNEPEEPTTPDNFDEKTSLAAFKVEPTPEPEAQPISEEKDESIAEFLDWVVTENKANVLKLFLRYRSKLNDVGDDDIKKYMSHAAKNGHTETVGVLIRWKPEFVNFYDDDGKTPLHHAAAHGHDVVVQELTKASASVNATTIDPVGPGFNQEMTADDVTDNTRSSKKADERTALHFAAANGFAKPVRSLVKAGADINFPDKNGVTPLHLACIGGHLDAVKQLTEHDVDLLTRDHQGRNCMEFAADCGNENVAYFLLSHRDWKQIMSSSSWDEYHKDRSTPMEKLIEKMPDVAQAVMDKCIEISPYADRKDEEFWIEFYYEFLEDSFSLWENHIENKNNTNNNNDSTEDETALTETQSTPINDDAPQEEGTQQEDETQPSDNHIIDENHVDEENQVDENETSFTNKPEDEGTLNGGFKHDDGDVESQKPEALASYKEVQEEPEPMSNVTAYDDDGYLRSKMRPYSSNSARMVKNHPLIAMVKSERVDLLTHPLVISLLDHKWSSLGRYVFWPSLIIYFIFLVILTGYVTAVAPRYYAKMANETEIEWFGDGEQRWIKGIPQATLDFFAVNGHWVILILAVLHLVCELILLVVQRLSYFRLRKLVECSMYLLSILFVIPLAGQAEYQPSISLRMGWQWQCGSVAVCLAWINFIMFLRRFSFLGLYVLMFMDILRSFLKFILVLFCFIMAFALAFYMLLVNQVMIIVCSCTVPNTL</sequence>
<feature type="repeat" description="ANK" evidence="7">
    <location>
        <begin position="616"/>
        <end position="648"/>
    </location>
</feature>
<dbReference type="InParanoid" id="A0A7M7PEM3"/>
<reference evidence="11" key="2">
    <citation type="submission" date="2021-01" db="UniProtKB">
        <authorList>
            <consortium name="EnsemblMetazoa"/>
        </authorList>
    </citation>
    <scope>IDENTIFICATION</scope>
</reference>
<dbReference type="InterPro" id="IPR002110">
    <property type="entry name" value="Ankyrin_rpt"/>
</dbReference>
<evidence type="ECO:0000256" key="8">
    <source>
        <dbReference type="SAM" id="MobiDB-lite"/>
    </source>
</evidence>
<feature type="region of interest" description="Disordered" evidence="8">
    <location>
        <begin position="1"/>
        <end position="74"/>
    </location>
</feature>
<feature type="transmembrane region" description="Helical" evidence="9">
    <location>
        <begin position="954"/>
        <end position="976"/>
    </location>
</feature>
<keyword evidence="6" id="KW-0407">Ion channel</keyword>
<dbReference type="PRINTS" id="PR01415">
    <property type="entry name" value="ANKYRIN"/>
</dbReference>
<evidence type="ECO:0000256" key="1">
    <source>
        <dbReference type="ARBA" id="ARBA00022448"/>
    </source>
</evidence>
<keyword evidence="4 7" id="KW-0040">ANK repeat</keyword>
<dbReference type="AlphaFoldDB" id="A0A7M7PEM3"/>
<feature type="compositionally biased region" description="Basic and acidic residues" evidence="8">
    <location>
        <begin position="863"/>
        <end position="874"/>
    </location>
</feature>
<feature type="repeat" description="ANK" evidence="7">
    <location>
        <begin position="557"/>
        <end position="589"/>
    </location>
</feature>
<accession>A0A7M7PEM3</accession>
<dbReference type="PROSITE" id="PS50812">
    <property type="entry name" value="PWWP"/>
    <property type="match status" value="1"/>
</dbReference>
<keyword evidence="9" id="KW-0812">Transmembrane</keyword>
<feature type="compositionally biased region" description="Basic and acidic residues" evidence="8">
    <location>
        <begin position="829"/>
        <end position="838"/>
    </location>
</feature>
<feature type="transmembrane region" description="Helical" evidence="9">
    <location>
        <begin position="1081"/>
        <end position="1101"/>
    </location>
</feature>
<evidence type="ECO:0000313" key="12">
    <source>
        <dbReference type="Proteomes" id="UP000007110"/>
    </source>
</evidence>
<dbReference type="GO" id="GO:0022857">
    <property type="term" value="F:transmembrane transporter activity"/>
    <property type="evidence" value="ECO:0000318"/>
    <property type="project" value="GO_Central"/>
</dbReference>
<dbReference type="Gene3D" id="1.25.40.20">
    <property type="entry name" value="Ankyrin repeat-containing domain"/>
    <property type="match status" value="4"/>
</dbReference>
<dbReference type="Proteomes" id="UP000007110">
    <property type="component" value="Unassembled WGS sequence"/>
</dbReference>
<feature type="repeat" description="ANK" evidence="7">
    <location>
        <begin position="649"/>
        <end position="681"/>
    </location>
</feature>